<dbReference type="GO" id="GO:0045493">
    <property type="term" value="P:xylan catabolic process"/>
    <property type="evidence" value="ECO:0007669"/>
    <property type="project" value="UniProtKB-KW"/>
</dbReference>
<protein>
    <submittedName>
        <fullName evidence="8">Glycosyl hydrolase family 43</fullName>
    </submittedName>
</protein>
<dbReference type="PANTHER" id="PTHR43772">
    <property type="entry name" value="ENDO-1,4-BETA-XYLANASE"/>
    <property type="match status" value="1"/>
</dbReference>
<name>A0A4V2RWK5_9BACT</name>
<reference evidence="8 9" key="1">
    <citation type="submission" date="2019-03" db="EMBL/GenBank/DDBJ databases">
        <title>Genomic Encyclopedia of Type Strains, Phase IV (KMG-IV): sequencing the most valuable type-strain genomes for metagenomic binning, comparative biology and taxonomic classification.</title>
        <authorList>
            <person name="Goeker M."/>
        </authorList>
    </citation>
    <scope>NUCLEOTIDE SEQUENCE [LARGE SCALE GENOMIC DNA]</scope>
    <source>
        <strain evidence="8 9">DSM 24179</strain>
    </source>
</reference>
<keyword evidence="2" id="KW-0624">Polysaccharide degradation</keyword>
<keyword evidence="5 7" id="KW-0326">Glycosidase</keyword>
<accession>A0A4V2RWK5</accession>
<sequence>MKKSLLFVAGLILAISFIRCNQTQEIKYSGNPLFDEPFTADPTAIVYNDTLWLFTGSDEQEEGVDGFLMRRWYVFSTADMVNWTNHGAVLSVDDFEWGSHNAFAADVVENHGKFWWYVPIVHADPAARVHEGFAMGVAVADHPAGPYHDPIGKPLIADTTANSIVLNIDPDVFVDDDGRVYMYWGSWDEVRVVELKSNMVELAGPVMNVEGLDNFFEAPFMHKRGDIYYMSYAAGYPSRTEYAISDNPLGPWVEKGVINDVIPNSPTNHQAIVHFKGNDYFIYHTAGLPNGGPYRRSVCIDKLEYDENGLIKKVVRTTTGVPQIK</sequence>
<evidence type="ECO:0000256" key="2">
    <source>
        <dbReference type="ARBA" id="ARBA00022651"/>
    </source>
</evidence>
<comment type="caution">
    <text evidence="8">The sequence shown here is derived from an EMBL/GenBank/DDBJ whole genome shotgun (WGS) entry which is preliminary data.</text>
</comment>
<evidence type="ECO:0000256" key="7">
    <source>
        <dbReference type="RuleBase" id="RU361187"/>
    </source>
</evidence>
<dbReference type="SUPFAM" id="SSF75005">
    <property type="entry name" value="Arabinanase/levansucrase/invertase"/>
    <property type="match status" value="1"/>
</dbReference>
<dbReference type="GO" id="GO:0004553">
    <property type="term" value="F:hydrolase activity, hydrolyzing O-glycosyl compounds"/>
    <property type="evidence" value="ECO:0007669"/>
    <property type="project" value="InterPro"/>
</dbReference>
<dbReference type="OrthoDB" id="9763933at2"/>
<keyword evidence="3 7" id="KW-0378">Hydrolase</keyword>
<dbReference type="PANTHER" id="PTHR43772:SF2">
    <property type="entry name" value="PUTATIVE (AFU_ORTHOLOGUE AFUA_2G04480)-RELATED"/>
    <property type="match status" value="1"/>
</dbReference>
<dbReference type="InterPro" id="IPR052176">
    <property type="entry name" value="Glycosyl_Hydrlase_43_Enz"/>
</dbReference>
<evidence type="ECO:0000256" key="4">
    <source>
        <dbReference type="ARBA" id="ARBA00023277"/>
    </source>
</evidence>
<evidence type="ECO:0000313" key="8">
    <source>
        <dbReference type="EMBL" id="TCO08838.1"/>
    </source>
</evidence>
<evidence type="ECO:0000256" key="5">
    <source>
        <dbReference type="ARBA" id="ARBA00023295"/>
    </source>
</evidence>
<dbReference type="AlphaFoldDB" id="A0A4V2RWK5"/>
<evidence type="ECO:0000256" key="3">
    <source>
        <dbReference type="ARBA" id="ARBA00022801"/>
    </source>
</evidence>
<evidence type="ECO:0000256" key="1">
    <source>
        <dbReference type="ARBA" id="ARBA00009865"/>
    </source>
</evidence>
<dbReference type="Gene3D" id="2.115.10.20">
    <property type="entry name" value="Glycosyl hydrolase domain, family 43"/>
    <property type="match status" value="1"/>
</dbReference>
<comment type="similarity">
    <text evidence="1 7">Belongs to the glycosyl hydrolase 43 family.</text>
</comment>
<proteinExistence type="inferred from homology"/>
<dbReference type="InterPro" id="IPR023296">
    <property type="entry name" value="Glyco_hydro_beta-prop_sf"/>
</dbReference>
<keyword evidence="4" id="KW-0119">Carbohydrate metabolism</keyword>
<gene>
    <name evidence="8" type="ORF">EV194_104149</name>
</gene>
<keyword evidence="9" id="KW-1185">Reference proteome</keyword>
<dbReference type="RefSeq" id="WP_132433419.1">
    <property type="nucleotide sequence ID" value="NZ_SLWK01000004.1"/>
</dbReference>
<dbReference type="InterPro" id="IPR006710">
    <property type="entry name" value="Glyco_hydro_43"/>
</dbReference>
<evidence type="ECO:0000313" key="9">
    <source>
        <dbReference type="Proteomes" id="UP000295221"/>
    </source>
</evidence>
<keyword evidence="2" id="KW-0858">Xylan degradation</keyword>
<organism evidence="8 9">
    <name type="scientific">Natronoflexus pectinivorans</name>
    <dbReference type="NCBI Taxonomy" id="682526"/>
    <lineage>
        <taxon>Bacteria</taxon>
        <taxon>Pseudomonadati</taxon>
        <taxon>Bacteroidota</taxon>
        <taxon>Bacteroidia</taxon>
        <taxon>Marinilabiliales</taxon>
        <taxon>Marinilabiliaceae</taxon>
        <taxon>Natronoflexus</taxon>
    </lineage>
</organism>
<dbReference type="Pfam" id="PF04616">
    <property type="entry name" value="Glyco_hydro_43"/>
    <property type="match status" value="1"/>
</dbReference>
<dbReference type="EMBL" id="SLWK01000004">
    <property type="protein sequence ID" value="TCO08838.1"/>
    <property type="molecule type" value="Genomic_DNA"/>
</dbReference>
<dbReference type="Proteomes" id="UP000295221">
    <property type="component" value="Unassembled WGS sequence"/>
</dbReference>
<feature type="site" description="Important for catalytic activity, responsible for pKa modulation of the active site Glu and correct orientation of both the proton donor and substrate" evidence="6">
    <location>
        <position position="169"/>
    </location>
</feature>
<evidence type="ECO:0000256" key="6">
    <source>
        <dbReference type="PIRSR" id="PIRSR606710-2"/>
    </source>
</evidence>
<dbReference type="CDD" id="cd18618">
    <property type="entry name" value="GH43_Xsa43E-like"/>
    <property type="match status" value="1"/>
</dbReference>